<feature type="compositionally biased region" description="Polar residues" evidence="1">
    <location>
        <begin position="573"/>
        <end position="582"/>
    </location>
</feature>
<feature type="transmembrane region" description="Helical" evidence="2">
    <location>
        <begin position="46"/>
        <end position="68"/>
    </location>
</feature>
<reference evidence="3" key="1">
    <citation type="journal article" date="2023" name="G3 (Bethesda)">
        <title>A reference genome for the long-term kleptoplast-retaining sea slug Elysia crispata morphotype clarki.</title>
        <authorList>
            <person name="Eastman K.E."/>
            <person name="Pendleton A.L."/>
            <person name="Shaikh M.A."/>
            <person name="Suttiyut T."/>
            <person name="Ogas R."/>
            <person name="Tomko P."/>
            <person name="Gavelis G."/>
            <person name="Widhalm J.R."/>
            <person name="Wisecaver J.H."/>
        </authorList>
    </citation>
    <scope>NUCLEOTIDE SEQUENCE</scope>
    <source>
        <strain evidence="3">ECLA1</strain>
    </source>
</reference>
<evidence type="ECO:0000256" key="1">
    <source>
        <dbReference type="SAM" id="MobiDB-lite"/>
    </source>
</evidence>
<keyword evidence="2" id="KW-0812">Transmembrane</keyword>
<keyword evidence="4" id="KW-1185">Reference proteome</keyword>
<dbReference type="AlphaFoldDB" id="A0AAE1B247"/>
<keyword evidence="2" id="KW-1133">Transmembrane helix</keyword>
<feature type="region of interest" description="Disordered" evidence="1">
    <location>
        <begin position="364"/>
        <end position="387"/>
    </location>
</feature>
<dbReference type="EMBL" id="JAWDGP010000700">
    <property type="protein sequence ID" value="KAK3798275.1"/>
    <property type="molecule type" value="Genomic_DNA"/>
</dbReference>
<protein>
    <submittedName>
        <fullName evidence="3">Uncharacterized protein</fullName>
    </submittedName>
</protein>
<name>A0AAE1B247_9GAST</name>
<feature type="compositionally biased region" description="Acidic residues" evidence="1">
    <location>
        <begin position="170"/>
        <end position="184"/>
    </location>
</feature>
<organism evidence="3 4">
    <name type="scientific">Elysia crispata</name>
    <name type="common">lettuce slug</name>
    <dbReference type="NCBI Taxonomy" id="231223"/>
    <lineage>
        <taxon>Eukaryota</taxon>
        <taxon>Metazoa</taxon>
        <taxon>Spiralia</taxon>
        <taxon>Lophotrochozoa</taxon>
        <taxon>Mollusca</taxon>
        <taxon>Gastropoda</taxon>
        <taxon>Heterobranchia</taxon>
        <taxon>Euthyneura</taxon>
        <taxon>Panpulmonata</taxon>
        <taxon>Sacoglossa</taxon>
        <taxon>Placobranchoidea</taxon>
        <taxon>Plakobranchidae</taxon>
        <taxon>Elysia</taxon>
    </lineage>
</organism>
<dbReference type="Proteomes" id="UP001283361">
    <property type="component" value="Unassembled WGS sequence"/>
</dbReference>
<sequence>MSNQIRRYTESGFIQELAAKYLSRPRCENFLVGTANPYGLEQTGGLFIILVSAMVLSVIFLLLEHLAYHYLVPWLRRQPAESFWKRESFAFISQRVFRVVRSERLYSQKQAAQEMIKIVKQRDFTRLIQKNELQKRKMPTQKRVKTKAEVFQEITANIVSYHRQMQSASEDPETIDGSDLDEENSQSGANSVGDGRAWDAASDGINNAAFSAGSSCSTVGSRRRHGYRAKTMLSIDDDDNVVFLEDSVIEEGDEDYWAGLTRKGSSRSFVLNPPGFSTDSPKSPPRKFSDSLYPPWKRSHHSPYVLPLSSRFHKHSLSDFMASNSPPTSPQPLDADRTFYNVDPTHENSPVDQCKNNTQWIFGSGGNSNPPRPLPEGGNTPTSCDADGPHRSTITIPDLLPPENSRWHYYYSPTSSSIQTLSEERREFSPLSSPATPHTDEEFPGCMETSFSGSVTSLNPCQRSITNSSSSPLQTLHQQQLGFEPKSPTQTIRRDIRLDPVRLSSTSDLTYLSPVHEHKPSEMYPETAPELTLSELNSNLFSPATLEIDQNFDYQSPPPQDECRLDDKRKDNSQTQASSIVHSTVKPEKPTTIRRNNSAVFTIEEEPKGHGLRLSQQKQYRRASLDSEHVNKSRKSRAPGYYFRRNLRLKDNRVKSTLRSHAMSGYQSQLPVDYIDDCTLEALSKEDVLILWKKSELDLEGRLHEVLARNRRLSLAIDYLTREENTDLPGNI</sequence>
<evidence type="ECO:0000256" key="2">
    <source>
        <dbReference type="SAM" id="Phobius"/>
    </source>
</evidence>
<feature type="region of interest" description="Disordered" evidence="1">
    <location>
        <begin position="163"/>
        <end position="198"/>
    </location>
</feature>
<proteinExistence type="predicted"/>
<evidence type="ECO:0000313" key="4">
    <source>
        <dbReference type="Proteomes" id="UP001283361"/>
    </source>
</evidence>
<feature type="region of interest" description="Disordered" evidence="1">
    <location>
        <begin position="550"/>
        <end position="590"/>
    </location>
</feature>
<gene>
    <name evidence="3" type="ORF">RRG08_017190</name>
</gene>
<keyword evidence="2" id="KW-0472">Membrane</keyword>
<comment type="caution">
    <text evidence="3">The sequence shown here is derived from an EMBL/GenBank/DDBJ whole genome shotgun (WGS) entry which is preliminary data.</text>
</comment>
<evidence type="ECO:0000313" key="3">
    <source>
        <dbReference type="EMBL" id="KAK3798275.1"/>
    </source>
</evidence>
<feature type="compositionally biased region" description="Basic and acidic residues" evidence="1">
    <location>
        <begin position="561"/>
        <end position="572"/>
    </location>
</feature>
<accession>A0AAE1B247</accession>